<dbReference type="AlphaFoldDB" id="A0A9D1DUN7"/>
<evidence type="ECO:0000256" key="6">
    <source>
        <dbReference type="ARBA" id="ARBA00023136"/>
    </source>
</evidence>
<keyword evidence="4" id="KW-0378">Hydrolase</keyword>
<feature type="transmembrane region" description="Helical" evidence="7">
    <location>
        <begin position="305"/>
        <end position="328"/>
    </location>
</feature>
<dbReference type="InterPro" id="IPR022764">
    <property type="entry name" value="Peptidase_S54_rhomboid_dom"/>
</dbReference>
<evidence type="ECO:0000256" key="7">
    <source>
        <dbReference type="SAM" id="Phobius"/>
    </source>
</evidence>
<feature type="transmembrane region" description="Helical" evidence="7">
    <location>
        <begin position="218"/>
        <end position="243"/>
    </location>
</feature>
<evidence type="ECO:0000313" key="9">
    <source>
        <dbReference type="EMBL" id="HIR59321.1"/>
    </source>
</evidence>
<evidence type="ECO:0000256" key="3">
    <source>
        <dbReference type="ARBA" id="ARBA00022692"/>
    </source>
</evidence>
<dbReference type="EMBL" id="DVHC01000049">
    <property type="protein sequence ID" value="HIR59321.1"/>
    <property type="molecule type" value="Genomic_DNA"/>
</dbReference>
<evidence type="ECO:0000256" key="1">
    <source>
        <dbReference type="ARBA" id="ARBA00004141"/>
    </source>
</evidence>
<dbReference type="SUPFAM" id="SSF144091">
    <property type="entry name" value="Rhomboid-like"/>
    <property type="match status" value="1"/>
</dbReference>
<keyword evidence="6 7" id="KW-0472">Membrane</keyword>
<keyword evidence="3 7" id="KW-0812">Transmembrane</keyword>
<comment type="caution">
    <text evidence="9">The sequence shown here is derived from an EMBL/GenBank/DDBJ whole genome shotgun (WGS) entry which is preliminary data.</text>
</comment>
<dbReference type="Pfam" id="PF01694">
    <property type="entry name" value="Rhomboid"/>
    <property type="match status" value="1"/>
</dbReference>
<dbReference type="InterPro" id="IPR050925">
    <property type="entry name" value="Rhomboid_protease_S54"/>
</dbReference>
<dbReference type="Proteomes" id="UP000824232">
    <property type="component" value="Unassembled WGS sequence"/>
</dbReference>
<reference evidence="9" key="1">
    <citation type="submission" date="2020-10" db="EMBL/GenBank/DDBJ databases">
        <authorList>
            <person name="Gilroy R."/>
        </authorList>
    </citation>
    <scope>NUCLEOTIDE SEQUENCE</scope>
    <source>
        <strain evidence="9">CHK184-20233</strain>
    </source>
</reference>
<dbReference type="PANTHER" id="PTHR43731">
    <property type="entry name" value="RHOMBOID PROTEASE"/>
    <property type="match status" value="1"/>
</dbReference>
<keyword evidence="9" id="KW-0645">Protease</keyword>
<dbReference type="InterPro" id="IPR035952">
    <property type="entry name" value="Rhomboid-like_sf"/>
</dbReference>
<reference evidence="9" key="2">
    <citation type="journal article" date="2021" name="PeerJ">
        <title>Extensive microbial diversity within the chicken gut microbiome revealed by metagenomics and culture.</title>
        <authorList>
            <person name="Gilroy R."/>
            <person name="Ravi A."/>
            <person name="Getino M."/>
            <person name="Pursley I."/>
            <person name="Horton D.L."/>
            <person name="Alikhan N.F."/>
            <person name="Baker D."/>
            <person name="Gharbi K."/>
            <person name="Hall N."/>
            <person name="Watson M."/>
            <person name="Adriaenssens E.M."/>
            <person name="Foster-Nyarko E."/>
            <person name="Jarju S."/>
            <person name="Secka A."/>
            <person name="Antonio M."/>
            <person name="Oren A."/>
            <person name="Chaudhuri R.R."/>
            <person name="La Ragione R."/>
            <person name="Hildebrand F."/>
            <person name="Pallen M.J."/>
        </authorList>
    </citation>
    <scope>NUCLEOTIDE SEQUENCE</scope>
    <source>
        <strain evidence="9">CHK184-20233</strain>
    </source>
</reference>
<evidence type="ECO:0000256" key="2">
    <source>
        <dbReference type="ARBA" id="ARBA00009045"/>
    </source>
</evidence>
<feature type="transmembrane region" description="Helical" evidence="7">
    <location>
        <begin position="334"/>
        <end position="352"/>
    </location>
</feature>
<dbReference type="Gene3D" id="1.20.1540.10">
    <property type="entry name" value="Rhomboid-like"/>
    <property type="match status" value="1"/>
</dbReference>
<dbReference type="GO" id="GO:0016020">
    <property type="term" value="C:membrane"/>
    <property type="evidence" value="ECO:0007669"/>
    <property type="project" value="UniProtKB-SubCell"/>
</dbReference>
<comment type="subcellular location">
    <subcellularLocation>
        <location evidence="1">Membrane</location>
        <topology evidence="1">Multi-pass membrane protein</topology>
    </subcellularLocation>
</comment>
<evidence type="ECO:0000256" key="5">
    <source>
        <dbReference type="ARBA" id="ARBA00022989"/>
    </source>
</evidence>
<dbReference type="GO" id="GO:0006508">
    <property type="term" value="P:proteolysis"/>
    <property type="evidence" value="ECO:0007669"/>
    <property type="project" value="UniProtKB-KW"/>
</dbReference>
<feature type="domain" description="Peptidase S54 rhomboid" evidence="8">
    <location>
        <begin position="216"/>
        <end position="348"/>
    </location>
</feature>
<comment type="similarity">
    <text evidence="2">Belongs to the peptidase S54 family.</text>
</comment>
<dbReference type="PANTHER" id="PTHR43731:SF14">
    <property type="entry name" value="PRESENILIN-ASSOCIATED RHOMBOID-LIKE PROTEIN, MITOCHONDRIAL"/>
    <property type="match status" value="1"/>
</dbReference>
<feature type="transmembrane region" description="Helical" evidence="7">
    <location>
        <begin position="177"/>
        <end position="198"/>
    </location>
</feature>
<name>A0A9D1DUN7_9FIRM</name>
<feature type="transmembrane region" description="Helical" evidence="7">
    <location>
        <begin position="255"/>
        <end position="274"/>
    </location>
</feature>
<feature type="transmembrane region" description="Helical" evidence="7">
    <location>
        <begin position="364"/>
        <end position="381"/>
    </location>
</feature>
<feature type="transmembrane region" description="Helical" evidence="7">
    <location>
        <begin position="280"/>
        <end position="298"/>
    </location>
</feature>
<organism evidence="9 10">
    <name type="scientific">Candidatus Onthousia excrementipullorum</name>
    <dbReference type="NCBI Taxonomy" id="2840884"/>
    <lineage>
        <taxon>Bacteria</taxon>
        <taxon>Bacillati</taxon>
        <taxon>Bacillota</taxon>
        <taxon>Bacilli</taxon>
        <taxon>Candidatus Onthousia</taxon>
    </lineage>
</organism>
<evidence type="ECO:0000259" key="8">
    <source>
        <dbReference type="Pfam" id="PF01694"/>
    </source>
</evidence>
<accession>A0A9D1DUN7</accession>
<evidence type="ECO:0000256" key="4">
    <source>
        <dbReference type="ARBA" id="ARBA00022801"/>
    </source>
</evidence>
<gene>
    <name evidence="9" type="ORF">IAB38_04650</name>
</gene>
<evidence type="ECO:0000313" key="10">
    <source>
        <dbReference type="Proteomes" id="UP000824232"/>
    </source>
</evidence>
<sequence>MEEHVIDMNEKNTLAMKLLHYFITEKGYTPIILQGAEDEIWLENLDEDYKVVRLVMRYIHNDEQYKFDIFKTNRILRKIKKKTLSFKLNTLSIFLDLGGAVNLDDFKTDNITAVEVHEDADVKKNKLLKSIFPDLSRKLKFSEEGIDLFIKVTNDINKHNQKDQERVADVFAPKKPIVTYALIIINILVFFIPMLLSNSDIAVAYLGSYGPFVKMGEYYRLITAAFVHANIAHLLFNMYALWIIGMQLESFIGKWRFLVVYLFSAICGSLLSVVVTPDALSVGASGAIFGLLGALLYFGYHYRIYLGTVIKSQIIPLIVINLLLGFMVPGIDNAAHIGGLIGGALMMIGVGVKYKSSNFEKINGLIVSLIFFGFLVYMALFA</sequence>
<keyword evidence="5 7" id="KW-1133">Transmembrane helix</keyword>
<protein>
    <submittedName>
        <fullName evidence="9">Rhomboid family intramembrane serine protease</fullName>
    </submittedName>
</protein>
<dbReference type="GO" id="GO:0004252">
    <property type="term" value="F:serine-type endopeptidase activity"/>
    <property type="evidence" value="ECO:0007669"/>
    <property type="project" value="InterPro"/>
</dbReference>
<proteinExistence type="inferred from homology"/>